<evidence type="ECO:0000256" key="2">
    <source>
        <dbReference type="ARBA" id="ARBA00022679"/>
    </source>
</evidence>
<evidence type="ECO:0000256" key="5">
    <source>
        <dbReference type="ARBA" id="ARBA00023136"/>
    </source>
</evidence>
<dbReference type="Pfam" id="PF13727">
    <property type="entry name" value="CoA_binding_3"/>
    <property type="match status" value="1"/>
</dbReference>
<organism evidence="9">
    <name type="scientific">freshwater metagenome</name>
    <dbReference type="NCBI Taxonomy" id="449393"/>
    <lineage>
        <taxon>unclassified sequences</taxon>
        <taxon>metagenomes</taxon>
        <taxon>ecological metagenomes</taxon>
    </lineage>
</organism>
<evidence type="ECO:0000313" key="9">
    <source>
        <dbReference type="EMBL" id="CAB4620930.1"/>
    </source>
</evidence>
<evidence type="ECO:0000256" key="6">
    <source>
        <dbReference type="SAM" id="MobiDB-lite"/>
    </source>
</evidence>
<feature type="transmembrane region" description="Helical" evidence="7">
    <location>
        <begin position="136"/>
        <end position="155"/>
    </location>
</feature>
<evidence type="ECO:0000256" key="3">
    <source>
        <dbReference type="ARBA" id="ARBA00022692"/>
    </source>
</evidence>
<dbReference type="PANTHER" id="PTHR30576">
    <property type="entry name" value="COLANIC BIOSYNTHESIS UDP-GLUCOSE LIPID CARRIER TRANSFERASE"/>
    <property type="match status" value="1"/>
</dbReference>
<gene>
    <name evidence="9" type="ORF">UFOPK1939_00556</name>
</gene>
<proteinExistence type="predicted"/>
<comment type="subcellular location">
    <subcellularLocation>
        <location evidence="1">Membrane</location>
        <topology evidence="1">Multi-pass membrane protein</topology>
    </subcellularLocation>
</comment>
<feature type="transmembrane region" description="Helical" evidence="7">
    <location>
        <begin position="40"/>
        <end position="60"/>
    </location>
</feature>
<dbReference type="AlphaFoldDB" id="A0A6J6I5Q5"/>
<reference evidence="9" key="1">
    <citation type="submission" date="2020-05" db="EMBL/GenBank/DDBJ databases">
        <authorList>
            <person name="Chiriac C."/>
            <person name="Salcher M."/>
            <person name="Ghai R."/>
            <person name="Kavagutti S V."/>
        </authorList>
    </citation>
    <scope>NUCLEOTIDE SEQUENCE</scope>
</reference>
<name>A0A6J6I5Q5_9ZZZZ</name>
<feature type="transmembrane region" description="Helical" evidence="7">
    <location>
        <begin position="72"/>
        <end position="92"/>
    </location>
</feature>
<protein>
    <submittedName>
        <fullName evidence="9">Unannotated protein</fullName>
    </submittedName>
</protein>
<keyword evidence="2" id="KW-0808">Transferase</keyword>
<feature type="transmembrane region" description="Helical" evidence="7">
    <location>
        <begin position="306"/>
        <end position="327"/>
    </location>
</feature>
<keyword evidence="4 7" id="KW-1133">Transmembrane helix</keyword>
<evidence type="ECO:0000256" key="1">
    <source>
        <dbReference type="ARBA" id="ARBA00004141"/>
    </source>
</evidence>
<keyword evidence="3 7" id="KW-0812">Transmembrane</keyword>
<dbReference type="EMBL" id="CAEZVF010000067">
    <property type="protein sequence ID" value="CAB4620930.1"/>
    <property type="molecule type" value="Genomic_DNA"/>
</dbReference>
<accession>A0A6J6I5Q5</accession>
<dbReference type="GO" id="GO:0016020">
    <property type="term" value="C:membrane"/>
    <property type="evidence" value="ECO:0007669"/>
    <property type="project" value="UniProtKB-SubCell"/>
</dbReference>
<evidence type="ECO:0000256" key="7">
    <source>
        <dbReference type="SAM" id="Phobius"/>
    </source>
</evidence>
<dbReference type="PANTHER" id="PTHR30576:SF10">
    <property type="entry name" value="SLL5057 PROTEIN"/>
    <property type="match status" value="1"/>
</dbReference>
<dbReference type="InterPro" id="IPR017475">
    <property type="entry name" value="EPS_sugar_tfrase"/>
</dbReference>
<feature type="domain" description="Bacterial sugar transferase" evidence="8">
    <location>
        <begin position="301"/>
        <end position="487"/>
    </location>
</feature>
<evidence type="ECO:0000259" key="8">
    <source>
        <dbReference type="Pfam" id="PF02397"/>
    </source>
</evidence>
<dbReference type="NCBIfam" id="TIGR03025">
    <property type="entry name" value="EPS_sugtrans"/>
    <property type="match status" value="1"/>
</dbReference>
<evidence type="ECO:0000256" key="4">
    <source>
        <dbReference type="ARBA" id="ARBA00022989"/>
    </source>
</evidence>
<keyword evidence="5 7" id="KW-0472">Membrane</keyword>
<feature type="region of interest" description="Disordered" evidence="6">
    <location>
        <begin position="1"/>
        <end position="31"/>
    </location>
</feature>
<dbReference type="GO" id="GO:0016780">
    <property type="term" value="F:phosphotransferase activity, for other substituted phosphate groups"/>
    <property type="evidence" value="ECO:0007669"/>
    <property type="project" value="TreeGrafter"/>
</dbReference>
<sequence>MPAWRCHDDAVQSNGPDEASLREMPSDGGQSTQSWQRARAAELVLADAVVVAFSMVMAYFVRFGDVGDTSPLRYGAVAFLLLGLWLGMLAYTRVYEPRMLGIGTEEFRRLTSATFRTFGAVAIVSYLLKLEVARGFIAVALPLGFVLLVIVRFAFRLRLQSTRRQGFNLNRVLAVGDAEGVADLAAQMRADAHAGFAVVGMCSAGEADGDSPVPVAGSIDDVVAAARACSADTVAITAGMAIRSDRVRRIAWALEGTSIDLVIAPAIADVAGPRITMRPVSGLPLIYVDEPQFTGGRRVVKRAVDLVGSVVGLVVLSPVLLIAAIAIRVTSSGPALFKQVRVGKAGQEFACWKFRSMYSDAEERLASLATSNEADGLLFKIRDDPRITPVGRFLRRSSIDELPQLFNVLGGSMSLVGPRPLAVADEAFQGDERRRMLVRPGITGLWQVSGRGDQSWGEAVRLDLYYVENWSLSLDIAIMLRTLLAVVRGSGAY</sequence>
<dbReference type="Pfam" id="PF02397">
    <property type="entry name" value="Bac_transf"/>
    <property type="match status" value="1"/>
</dbReference>
<dbReference type="InterPro" id="IPR003362">
    <property type="entry name" value="Bact_transf"/>
</dbReference>
<feature type="compositionally biased region" description="Basic and acidic residues" evidence="6">
    <location>
        <begin position="1"/>
        <end position="10"/>
    </location>
</feature>
<feature type="transmembrane region" description="Helical" evidence="7">
    <location>
        <begin position="113"/>
        <end position="130"/>
    </location>
</feature>